<dbReference type="Gene3D" id="3.30.40.10">
    <property type="entry name" value="Zinc/RING finger domain, C3HC4 (zinc finger)"/>
    <property type="match status" value="1"/>
</dbReference>
<evidence type="ECO:0000256" key="3">
    <source>
        <dbReference type="PROSITE-ProRule" id="PRU00175"/>
    </source>
</evidence>
<dbReference type="WBParaSite" id="PSU_v2.g10513.t1">
    <property type="protein sequence ID" value="PSU_v2.g10513.t1"/>
    <property type="gene ID" value="PSU_v2.g10513"/>
</dbReference>
<keyword evidence="1 3" id="KW-0863">Zinc-finger</keyword>
<keyword evidence="1 3" id="KW-0479">Metal-binding</keyword>
<keyword evidence="6" id="KW-1185">Reference proteome</keyword>
<keyword evidence="2" id="KW-0862">Zinc</keyword>
<evidence type="ECO:0000259" key="5">
    <source>
        <dbReference type="PROSITE" id="PS50089"/>
    </source>
</evidence>
<reference evidence="7" key="1">
    <citation type="submission" date="2022-11" db="UniProtKB">
        <authorList>
            <consortium name="WormBaseParasite"/>
        </authorList>
    </citation>
    <scope>IDENTIFICATION</scope>
</reference>
<dbReference type="PROSITE" id="PS50089">
    <property type="entry name" value="ZF_RING_2"/>
    <property type="match status" value="1"/>
</dbReference>
<accession>A0A914XTB9</accession>
<feature type="domain" description="RING-type" evidence="5">
    <location>
        <begin position="11"/>
        <end position="58"/>
    </location>
</feature>
<dbReference type="InterPro" id="IPR001841">
    <property type="entry name" value="Znf_RING"/>
</dbReference>
<feature type="compositionally biased region" description="Low complexity" evidence="4">
    <location>
        <begin position="125"/>
        <end position="137"/>
    </location>
</feature>
<dbReference type="AlphaFoldDB" id="A0A914XTB9"/>
<feature type="compositionally biased region" description="Pro residues" evidence="4">
    <location>
        <begin position="113"/>
        <end position="124"/>
    </location>
</feature>
<sequence>MPKSLSEGPTCCICLENYDQELARAFTASCGHSICAQCEFKLRIACMKKGIPSQCWICMKPFEGPLYRTYALESATPRTDVPRFSNPYLTNSQIRQQLTINPEIYKDITLPNYTPPEPDLPDPLPRQQQQPPSLHPLSMNIQRPLLIRPSNIPDSMYPPTYSGYFPNINQNRHHPYRPMTTNNFRINSMMPCYPSSQQQQQQYPSNSIRCKFHISLIIQI</sequence>
<evidence type="ECO:0000313" key="6">
    <source>
        <dbReference type="Proteomes" id="UP000887577"/>
    </source>
</evidence>
<protein>
    <submittedName>
        <fullName evidence="7">RING-type domain-containing protein</fullName>
    </submittedName>
</protein>
<dbReference type="SUPFAM" id="SSF57850">
    <property type="entry name" value="RING/U-box"/>
    <property type="match status" value="1"/>
</dbReference>
<dbReference type="InterPro" id="IPR013083">
    <property type="entry name" value="Znf_RING/FYVE/PHD"/>
</dbReference>
<organism evidence="6 7">
    <name type="scientific">Panagrolaimus superbus</name>
    <dbReference type="NCBI Taxonomy" id="310955"/>
    <lineage>
        <taxon>Eukaryota</taxon>
        <taxon>Metazoa</taxon>
        <taxon>Ecdysozoa</taxon>
        <taxon>Nematoda</taxon>
        <taxon>Chromadorea</taxon>
        <taxon>Rhabditida</taxon>
        <taxon>Tylenchina</taxon>
        <taxon>Panagrolaimomorpha</taxon>
        <taxon>Panagrolaimoidea</taxon>
        <taxon>Panagrolaimidae</taxon>
        <taxon>Panagrolaimus</taxon>
    </lineage>
</organism>
<evidence type="ECO:0000256" key="2">
    <source>
        <dbReference type="ARBA" id="ARBA00022833"/>
    </source>
</evidence>
<proteinExistence type="predicted"/>
<evidence type="ECO:0000256" key="1">
    <source>
        <dbReference type="ARBA" id="ARBA00022771"/>
    </source>
</evidence>
<dbReference type="GO" id="GO:0008270">
    <property type="term" value="F:zinc ion binding"/>
    <property type="evidence" value="ECO:0007669"/>
    <property type="project" value="UniProtKB-KW"/>
</dbReference>
<evidence type="ECO:0000256" key="4">
    <source>
        <dbReference type="SAM" id="MobiDB-lite"/>
    </source>
</evidence>
<feature type="region of interest" description="Disordered" evidence="4">
    <location>
        <begin position="111"/>
        <end position="137"/>
    </location>
</feature>
<dbReference type="Proteomes" id="UP000887577">
    <property type="component" value="Unplaced"/>
</dbReference>
<evidence type="ECO:0000313" key="7">
    <source>
        <dbReference type="WBParaSite" id="PSU_v2.g10513.t1"/>
    </source>
</evidence>
<name>A0A914XTB9_9BILA</name>